<dbReference type="AlphaFoldDB" id="A0A1U9ZYP0"/>
<feature type="compositionally biased region" description="Polar residues" evidence="1">
    <location>
        <begin position="418"/>
        <end position="427"/>
    </location>
</feature>
<dbReference type="STRING" id="1909395.BKM31_17765"/>
<organism evidence="4 5">
    <name type="scientific">[Actinomadura] parvosata subsp. kistnae</name>
    <dbReference type="NCBI Taxonomy" id="1909395"/>
    <lineage>
        <taxon>Bacteria</taxon>
        <taxon>Bacillati</taxon>
        <taxon>Actinomycetota</taxon>
        <taxon>Actinomycetes</taxon>
        <taxon>Streptosporangiales</taxon>
        <taxon>Streptosporangiaceae</taxon>
        <taxon>Nonomuraea</taxon>
    </lineage>
</organism>
<evidence type="ECO:0008006" key="6">
    <source>
        <dbReference type="Google" id="ProtNLM"/>
    </source>
</evidence>
<keyword evidence="3" id="KW-0732">Signal</keyword>
<dbReference type="RefSeq" id="WP_080039250.1">
    <property type="nucleotide sequence ID" value="NZ_CP017717.1"/>
</dbReference>
<evidence type="ECO:0000256" key="3">
    <source>
        <dbReference type="SAM" id="SignalP"/>
    </source>
</evidence>
<feature type="transmembrane region" description="Helical" evidence="2">
    <location>
        <begin position="381"/>
        <end position="403"/>
    </location>
</feature>
<feature type="chain" id="PRO_5012979400" description="Zinc-ribbon domain-containing protein" evidence="3">
    <location>
        <begin position="25"/>
        <end position="472"/>
    </location>
</feature>
<evidence type="ECO:0000313" key="4">
    <source>
        <dbReference type="EMBL" id="AQZ63064.1"/>
    </source>
</evidence>
<keyword evidence="5" id="KW-1185">Reference proteome</keyword>
<keyword evidence="2" id="KW-1133">Transmembrane helix</keyword>
<dbReference type="Proteomes" id="UP000190797">
    <property type="component" value="Chromosome"/>
</dbReference>
<dbReference type="EMBL" id="CP017717">
    <property type="protein sequence ID" value="AQZ63064.1"/>
    <property type="molecule type" value="Genomic_DNA"/>
</dbReference>
<gene>
    <name evidence="4" type="ORF">BKM31_17765</name>
</gene>
<name>A0A1U9ZYP0_9ACTN</name>
<dbReference type="OrthoDB" id="5187308at2"/>
<proteinExistence type="predicted"/>
<feature type="region of interest" description="Disordered" evidence="1">
    <location>
        <begin position="407"/>
        <end position="442"/>
    </location>
</feature>
<keyword evidence="2" id="KW-0812">Transmembrane</keyword>
<evidence type="ECO:0000313" key="5">
    <source>
        <dbReference type="Proteomes" id="UP000190797"/>
    </source>
</evidence>
<feature type="signal peptide" evidence="3">
    <location>
        <begin position="1"/>
        <end position="24"/>
    </location>
</feature>
<evidence type="ECO:0000256" key="1">
    <source>
        <dbReference type="SAM" id="MobiDB-lite"/>
    </source>
</evidence>
<dbReference type="SUPFAM" id="SSF50494">
    <property type="entry name" value="Trypsin-like serine proteases"/>
    <property type="match status" value="1"/>
</dbReference>
<keyword evidence="2" id="KW-0472">Membrane</keyword>
<dbReference type="KEGG" id="noa:BKM31_17765"/>
<reference evidence="5" key="1">
    <citation type="journal article" date="2017" name="Med. Chem. Commun.">
        <title>Nonomuraea sp. ATCC 55076 harbours the largest actinomycete chromosome to date and the kistamicin biosynthetic gene cluster.</title>
        <authorList>
            <person name="Nazari B."/>
            <person name="Forneris C.C."/>
            <person name="Gibson M.I."/>
            <person name="Moon K."/>
            <person name="Schramma K.R."/>
            <person name="Seyedsayamdost M.R."/>
        </authorList>
    </citation>
    <scope>NUCLEOTIDE SEQUENCE [LARGE SCALE GENOMIC DNA]</scope>
    <source>
        <strain evidence="5">ATCC 55076</strain>
    </source>
</reference>
<evidence type="ECO:0000256" key="2">
    <source>
        <dbReference type="SAM" id="Phobius"/>
    </source>
</evidence>
<protein>
    <recommendedName>
        <fullName evidence="6">Zinc-ribbon domain-containing protein</fullName>
    </recommendedName>
</protein>
<dbReference type="InterPro" id="IPR009003">
    <property type="entry name" value="Peptidase_S1_PA"/>
</dbReference>
<sequence length="472" mass="49155">MRGLALLALVVAALALPLPPQALAHDHPSGISDLVTPALFRVEATSQVKIILSDPSDDAVRVERSFDVPLGTGSGVMINPDGAIVTLGEVVKSERNPAVYAVNKLFAEQYGLDIPDDFSLHSVTNGQRNRQLQQCYSGESPSTACDLDISTTVRVFRNTLPPDTQGFSASIVQAATPGSPAILMASGLAGVGELPTAPLATEVPAQAGAAVNIAGFLGRPAADTGDHVDIAHLGQPGAAAEAGRGFADPQKKVDEPSKLGALIDQGLRGGPVIGDKDGHVIGLLAGGGKDAKMIGVREIAAALRKANITPRRGGVDAAFEAALTRFHTHYYSQAVPGFQRVLALSPGHVMAAEHLRTALAKRDGPEDKGTIAPETEGTMSLWLIIVGVALIAAVLGSALLLWVRRSPRSEEPRPGATSDDTASSTVNVRRPGTPSPPLDPQVRASTRYCTACGMQMEQGHRFCAYCGRPASI</sequence>
<accession>A0A1U9ZYP0</accession>